<dbReference type="PROSITE" id="PS50109">
    <property type="entry name" value="HIS_KIN"/>
    <property type="match status" value="1"/>
</dbReference>
<evidence type="ECO:0000256" key="7">
    <source>
        <dbReference type="ARBA" id="ARBA00022692"/>
    </source>
</evidence>
<feature type="transmembrane region" description="Helical" evidence="15">
    <location>
        <begin position="293"/>
        <end position="310"/>
    </location>
</feature>
<dbReference type="Pfam" id="PF02518">
    <property type="entry name" value="HATPase_c"/>
    <property type="match status" value="1"/>
</dbReference>
<dbReference type="InterPro" id="IPR036890">
    <property type="entry name" value="HATPase_C_sf"/>
</dbReference>
<feature type="transmembrane region" description="Helical" evidence="15">
    <location>
        <begin position="166"/>
        <end position="187"/>
    </location>
</feature>
<dbReference type="Pfam" id="PF00909">
    <property type="entry name" value="Ammonium_transp"/>
    <property type="match status" value="1"/>
</dbReference>
<keyword evidence="16" id="KW-0175">Coiled coil</keyword>
<keyword evidence="13 15" id="KW-0472">Membrane</keyword>
<evidence type="ECO:0000259" key="18">
    <source>
        <dbReference type="PROSITE" id="PS50885"/>
    </source>
</evidence>
<keyword evidence="12" id="KW-0902">Two-component regulatory system</keyword>
<dbReference type="GeneID" id="300656305"/>
<comment type="caution">
    <text evidence="19">The sequence shown here is derived from an EMBL/GenBank/DDBJ whole genome shotgun (WGS) entry which is preliminary data.</text>
</comment>
<evidence type="ECO:0000256" key="12">
    <source>
        <dbReference type="ARBA" id="ARBA00023012"/>
    </source>
</evidence>
<organism evidence="19 20">
    <name type="scientific">Pyruvatibacter mobilis</name>
    <dbReference type="NCBI Taxonomy" id="1712261"/>
    <lineage>
        <taxon>Bacteria</taxon>
        <taxon>Pseudomonadati</taxon>
        <taxon>Pseudomonadota</taxon>
        <taxon>Alphaproteobacteria</taxon>
        <taxon>Hyphomicrobiales</taxon>
        <taxon>Parvibaculaceae</taxon>
        <taxon>Pyruvatibacter</taxon>
    </lineage>
</organism>
<protein>
    <recommendedName>
        <fullName evidence="15">Ammonium transporter</fullName>
    </recommendedName>
</protein>
<evidence type="ECO:0000256" key="13">
    <source>
        <dbReference type="ARBA" id="ARBA00023136"/>
    </source>
</evidence>
<dbReference type="GO" id="GO:0097272">
    <property type="term" value="P:ammonium homeostasis"/>
    <property type="evidence" value="ECO:0007669"/>
    <property type="project" value="TreeGrafter"/>
</dbReference>
<keyword evidence="14 15" id="KW-0924">Ammonia transport</keyword>
<dbReference type="PANTHER" id="PTHR11730">
    <property type="entry name" value="AMMONIUM TRANSPORTER"/>
    <property type="match status" value="1"/>
</dbReference>
<dbReference type="InterPro" id="IPR003661">
    <property type="entry name" value="HisK_dim/P_dom"/>
</dbReference>
<evidence type="ECO:0000256" key="3">
    <source>
        <dbReference type="ARBA" id="ARBA00005887"/>
    </source>
</evidence>
<dbReference type="AlphaFoldDB" id="A0A845Q7D7"/>
<dbReference type="InterPro" id="IPR005467">
    <property type="entry name" value="His_kinase_dom"/>
</dbReference>
<dbReference type="InterPro" id="IPR029020">
    <property type="entry name" value="Ammonium/urea_transptr"/>
</dbReference>
<dbReference type="Pfam" id="PF00512">
    <property type="entry name" value="HisKA"/>
    <property type="match status" value="1"/>
</dbReference>
<dbReference type="Gene3D" id="1.10.3430.10">
    <property type="entry name" value="Ammonium transporter AmtB like domains"/>
    <property type="match status" value="1"/>
</dbReference>
<sequence length="714" mass="76245">MGDAAVTDNTIWLLVCTVLVLLMQAGFTCLETGLVRAKNTINVAIKNVADFCVATLAFWTVGFGLMFGATLGGVIGTSYFMFNPGPFDGPSSAWLMAFFFFQMAFCGTATTIVSGAVAERMSFRGYLLTALVLSAAIYPVFGHWAWGGFGMTGQEGWLQGLGFIDFAGSTVVHSIGGWVALAAVLIIGPRIGRFEHADSFGKSHNTPIAVFGMFLLWIGWFGFNGGSTLAMDVSVPHIMVHTLIAAAAGGMVAMMLTWTRRGAPDAVDSLNGVLAGLVAITAPAHVVGIGSSALIGGIGAIVALGAQSLLRRRQIDDAVSAVPVHLAAGIWGTLAVALLGDPDLWGTGLTRLEQLGVQALGVAVAGVYAFGLGYIVLRVINVFLPLRVSAEAEHMGLNASEHGASTAIHDLIHAMDEQRHTGDFSTRVPVEPYTEAGQIAEQYNQVLDRVRSEMTAREQTAEQLRSARDQAELANAAKSEFLANMSHELRTPLNAIIGFSEIINKEVFGPVDHPQYREYVGDIHDSGTHLLSIINDILDLSKIEADSYELNEDELRVESVLNACSRMIRTRAESGRLKLSVEIEPELPYLYADERALKQMIINLVSNAVKFTPEGGSVSLRARLEPDGRLALEVADTGVGIDRKDLAKAFEPFSQLSSDATVYKADGTGLGLPLTAALARSHQATLVVDSAPGKGTAITIRFPNERIVKRQSAA</sequence>
<reference evidence="19 20" key="1">
    <citation type="journal article" date="2016" name="Int. J. Syst. Evol. Microbiol.">
        <title>Pyruvatibacter mobilis gen. nov., sp. nov., a marine bacterium from the culture broth of Picochlorum sp. 122.</title>
        <authorList>
            <person name="Wang G."/>
            <person name="Tang M."/>
            <person name="Wu H."/>
            <person name="Dai S."/>
            <person name="Li T."/>
            <person name="Chen C."/>
            <person name="He H."/>
            <person name="Fan J."/>
            <person name="Xiang W."/>
            <person name="Li X."/>
        </authorList>
    </citation>
    <scope>NUCLEOTIDE SEQUENCE [LARGE SCALE GENOMIC DNA]</scope>
    <source>
        <strain evidence="19 20">GYP-11</strain>
    </source>
</reference>
<proteinExistence type="inferred from homology"/>
<dbReference type="InterPro" id="IPR003660">
    <property type="entry name" value="HAMP_dom"/>
</dbReference>
<comment type="catalytic activity">
    <reaction evidence="1">
        <text>ATP + protein L-histidine = ADP + protein N-phospho-L-histidine.</text>
        <dbReference type="EC" id="2.7.13.3"/>
    </reaction>
</comment>
<keyword evidence="7 15" id="KW-0812">Transmembrane</keyword>
<dbReference type="SUPFAM" id="SSF111352">
    <property type="entry name" value="Ammonium transporter"/>
    <property type="match status" value="1"/>
</dbReference>
<keyword evidence="5" id="KW-0597">Phosphoprotein</keyword>
<evidence type="ECO:0000256" key="2">
    <source>
        <dbReference type="ARBA" id="ARBA00004141"/>
    </source>
</evidence>
<comment type="similarity">
    <text evidence="3 15">Belongs to the ammonia transporter channel (TC 1.A.11.2) family.</text>
</comment>
<accession>A0A845Q7D7</accession>
<dbReference type="Gene3D" id="1.10.287.130">
    <property type="match status" value="1"/>
</dbReference>
<dbReference type="InterPro" id="IPR024041">
    <property type="entry name" value="NH4_transpt_AmtB-like_dom"/>
</dbReference>
<dbReference type="InterPro" id="IPR003594">
    <property type="entry name" value="HATPase_dom"/>
</dbReference>
<dbReference type="CDD" id="cd06225">
    <property type="entry name" value="HAMP"/>
    <property type="match status" value="1"/>
</dbReference>
<feature type="transmembrane region" description="Helical" evidence="15">
    <location>
        <begin position="12"/>
        <end position="30"/>
    </location>
</feature>
<dbReference type="InterPro" id="IPR001905">
    <property type="entry name" value="Ammonium_transpt"/>
</dbReference>
<evidence type="ECO:0000313" key="20">
    <source>
        <dbReference type="Proteomes" id="UP000470384"/>
    </source>
</evidence>
<dbReference type="PRINTS" id="PR00344">
    <property type="entry name" value="BCTRLSENSOR"/>
</dbReference>
<dbReference type="PROSITE" id="PS50885">
    <property type="entry name" value="HAMP"/>
    <property type="match status" value="1"/>
</dbReference>
<evidence type="ECO:0000256" key="6">
    <source>
        <dbReference type="ARBA" id="ARBA00022679"/>
    </source>
</evidence>
<dbReference type="InterPro" id="IPR004358">
    <property type="entry name" value="Sig_transdc_His_kin-like_C"/>
</dbReference>
<evidence type="ECO:0000256" key="10">
    <source>
        <dbReference type="ARBA" id="ARBA00022840"/>
    </source>
</evidence>
<evidence type="ECO:0000256" key="4">
    <source>
        <dbReference type="ARBA" id="ARBA00022448"/>
    </source>
</evidence>
<feature type="domain" description="Histidine kinase" evidence="17">
    <location>
        <begin position="484"/>
        <end position="706"/>
    </location>
</feature>
<evidence type="ECO:0000256" key="1">
    <source>
        <dbReference type="ARBA" id="ARBA00000085"/>
    </source>
</evidence>
<dbReference type="GO" id="GO:0005524">
    <property type="term" value="F:ATP binding"/>
    <property type="evidence" value="ECO:0007669"/>
    <property type="project" value="UniProtKB-KW"/>
</dbReference>
<keyword evidence="10" id="KW-0067">ATP-binding</keyword>
<evidence type="ECO:0000256" key="16">
    <source>
        <dbReference type="SAM" id="Coils"/>
    </source>
</evidence>
<keyword evidence="11 15" id="KW-1133">Transmembrane helix</keyword>
<keyword evidence="4 15" id="KW-0813">Transport</keyword>
<dbReference type="CDD" id="cd00082">
    <property type="entry name" value="HisKA"/>
    <property type="match status" value="1"/>
</dbReference>
<keyword evidence="6" id="KW-0808">Transferase</keyword>
<evidence type="ECO:0000256" key="5">
    <source>
        <dbReference type="ARBA" id="ARBA00022553"/>
    </source>
</evidence>
<feature type="transmembrane region" description="Helical" evidence="15">
    <location>
        <begin position="359"/>
        <end position="377"/>
    </location>
</feature>
<feature type="domain" description="HAMP" evidence="18">
    <location>
        <begin position="402"/>
        <end position="455"/>
    </location>
</feature>
<dbReference type="NCBIfam" id="TIGR00836">
    <property type="entry name" value="amt"/>
    <property type="match status" value="1"/>
</dbReference>
<evidence type="ECO:0000256" key="15">
    <source>
        <dbReference type="RuleBase" id="RU362002"/>
    </source>
</evidence>
<evidence type="ECO:0000256" key="8">
    <source>
        <dbReference type="ARBA" id="ARBA00022741"/>
    </source>
</evidence>
<dbReference type="SMART" id="SM00388">
    <property type="entry name" value="HisKA"/>
    <property type="match status" value="1"/>
</dbReference>
<gene>
    <name evidence="19" type="primary">amt</name>
    <name evidence="19" type="ORF">GTQ45_00720</name>
</gene>
<feature type="transmembrane region" description="Helical" evidence="15">
    <location>
        <begin position="322"/>
        <end position="339"/>
    </location>
</feature>
<name>A0A845Q7D7_9HYPH</name>
<dbReference type="Gene3D" id="3.30.565.10">
    <property type="entry name" value="Histidine kinase-like ATPase, C-terminal domain"/>
    <property type="match status" value="1"/>
</dbReference>
<dbReference type="InterPro" id="IPR018047">
    <property type="entry name" value="Ammonium_transpt_CS"/>
</dbReference>
<feature type="transmembrane region" description="Helical" evidence="15">
    <location>
        <begin position="270"/>
        <end position="287"/>
    </location>
</feature>
<evidence type="ECO:0000313" key="19">
    <source>
        <dbReference type="EMBL" id="NBG94249.1"/>
    </source>
</evidence>
<feature type="transmembrane region" description="Helical" evidence="15">
    <location>
        <begin position="94"/>
        <end position="118"/>
    </location>
</feature>
<dbReference type="SUPFAM" id="SSF55874">
    <property type="entry name" value="ATPase domain of HSP90 chaperone/DNA topoisomerase II/histidine kinase"/>
    <property type="match status" value="1"/>
</dbReference>
<dbReference type="FunFam" id="1.10.287.130:FF:000038">
    <property type="entry name" value="Sensory transduction histidine kinase"/>
    <property type="match status" value="1"/>
</dbReference>
<feature type="transmembrane region" description="Helical" evidence="15">
    <location>
        <begin position="238"/>
        <end position="258"/>
    </location>
</feature>
<dbReference type="PROSITE" id="PS01219">
    <property type="entry name" value="AMMONIUM_TRANSP"/>
    <property type="match status" value="1"/>
</dbReference>
<keyword evidence="9" id="KW-0418">Kinase</keyword>
<keyword evidence="8" id="KW-0547">Nucleotide-binding</keyword>
<dbReference type="PANTHER" id="PTHR11730:SF6">
    <property type="entry name" value="AMMONIUM TRANSPORTER"/>
    <property type="match status" value="1"/>
</dbReference>
<comment type="subcellular location">
    <subcellularLocation>
        <location evidence="15">Cell membrane</location>
        <topology evidence="15">Multi-pass membrane protein</topology>
    </subcellularLocation>
    <subcellularLocation>
        <location evidence="2">Membrane</location>
        <topology evidence="2">Multi-pass membrane protein</topology>
    </subcellularLocation>
</comment>
<evidence type="ECO:0000256" key="14">
    <source>
        <dbReference type="ARBA" id="ARBA00023177"/>
    </source>
</evidence>
<feature type="transmembrane region" description="Helical" evidence="15">
    <location>
        <begin position="208"/>
        <end position="226"/>
    </location>
</feature>
<dbReference type="SMART" id="SM00387">
    <property type="entry name" value="HATPase_c"/>
    <property type="match status" value="1"/>
</dbReference>
<evidence type="ECO:0000256" key="11">
    <source>
        <dbReference type="ARBA" id="ARBA00022989"/>
    </source>
</evidence>
<dbReference type="GO" id="GO:0005886">
    <property type="term" value="C:plasma membrane"/>
    <property type="evidence" value="ECO:0007669"/>
    <property type="project" value="UniProtKB-SubCell"/>
</dbReference>
<keyword evidence="20" id="KW-1185">Reference proteome</keyword>
<evidence type="ECO:0000259" key="17">
    <source>
        <dbReference type="PROSITE" id="PS50109"/>
    </source>
</evidence>
<dbReference type="InterPro" id="IPR036097">
    <property type="entry name" value="HisK_dim/P_sf"/>
</dbReference>
<feature type="transmembrane region" description="Helical" evidence="15">
    <location>
        <begin position="51"/>
        <end position="82"/>
    </location>
</feature>
<dbReference type="RefSeq" id="WP_160586383.1">
    <property type="nucleotide sequence ID" value="NZ_BMHN01000001.1"/>
</dbReference>
<dbReference type="EMBL" id="WXYQ01000001">
    <property type="protein sequence ID" value="NBG94249.1"/>
    <property type="molecule type" value="Genomic_DNA"/>
</dbReference>
<dbReference type="GO" id="GO:0008519">
    <property type="term" value="F:ammonium channel activity"/>
    <property type="evidence" value="ECO:0007669"/>
    <property type="project" value="InterPro"/>
</dbReference>
<feature type="coiled-coil region" evidence="16">
    <location>
        <begin position="447"/>
        <end position="477"/>
    </location>
</feature>
<dbReference type="OrthoDB" id="9814202at2"/>
<dbReference type="Proteomes" id="UP000470384">
    <property type="component" value="Unassembled WGS sequence"/>
</dbReference>
<evidence type="ECO:0000256" key="9">
    <source>
        <dbReference type="ARBA" id="ARBA00022777"/>
    </source>
</evidence>
<dbReference type="SUPFAM" id="SSF47384">
    <property type="entry name" value="Homodimeric domain of signal transducing histidine kinase"/>
    <property type="match status" value="1"/>
</dbReference>
<dbReference type="GO" id="GO:0000155">
    <property type="term" value="F:phosphorelay sensor kinase activity"/>
    <property type="evidence" value="ECO:0007669"/>
    <property type="project" value="InterPro"/>
</dbReference>
<feature type="transmembrane region" description="Helical" evidence="15">
    <location>
        <begin position="125"/>
        <end position="146"/>
    </location>
</feature>